<reference evidence="1 2" key="1">
    <citation type="submission" date="2018-08" db="EMBL/GenBank/DDBJ databases">
        <title>Acidipila sp. 4G-K13, an acidobacterium isolated from forest soil.</title>
        <authorList>
            <person name="Gao Z.-H."/>
            <person name="Qiu L.-H."/>
        </authorList>
    </citation>
    <scope>NUCLEOTIDE SEQUENCE [LARGE SCALE GENOMIC DNA]</scope>
    <source>
        <strain evidence="1 2">4G-K13</strain>
    </source>
</reference>
<gene>
    <name evidence="1" type="ORF">D0Y96_11260</name>
</gene>
<name>A0A372IMB0_9BACT</name>
<accession>A0A372IMB0</accession>
<organism evidence="1 2">
    <name type="scientific">Paracidobacterium acidisoli</name>
    <dbReference type="NCBI Taxonomy" id="2303751"/>
    <lineage>
        <taxon>Bacteria</taxon>
        <taxon>Pseudomonadati</taxon>
        <taxon>Acidobacteriota</taxon>
        <taxon>Terriglobia</taxon>
        <taxon>Terriglobales</taxon>
        <taxon>Acidobacteriaceae</taxon>
        <taxon>Paracidobacterium</taxon>
    </lineage>
</organism>
<proteinExistence type="predicted"/>
<protein>
    <submittedName>
        <fullName evidence="1">Uncharacterized protein</fullName>
    </submittedName>
</protein>
<dbReference type="AlphaFoldDB" id="A0A372IMB0"/>
<dbReference type="Proteomes" id="UP000264702">
    <property type="component" value="Unassembled WGS sequence"/>
</dbReference>
<dbReference type="EMBL" id="QVQT01000004">
    <property type="protein sequence ID" value="RFU16008.1"/>
    <property type="molecule type" value="Genomic_DNA"/>
</dbReference>
<keyword evidence="2" id="KW-1185">Reference proteome</keyword>
<evidence type="ECO:0000313" key="1">
    <source>
        <dbReference type="EMBL" id="RFU16008.1"/>
    </source>
</evidence>
<sequence>MQISSVSSSLETTAQEATLAAVFSTIAGGKSYSADVEQSAGEYTIEVTGMPGASASGSSLIAVEENLDNKINMLA</sequence>
<dbReference type="RefSeq" id="WP_117299926.1">
    <property type="nucleotide sequence ID" value="NZ_QVQT02000004.1"/>
</dbReference>
<evidence type="ECO:0000313" key="2">
    <source>
        <dbReference type="Proteomes" id="UP000264702"/>
    </source>
</evidence>
<comment type="caution">
    <text evidence="1">The sequence shown here is derived from an EMBL/GenBank/DDBJ whole genome shotgun (WGS) entry which is preliminary data.</text>
</comment>